<gene>
    <name evidence="2" type="ORF">V6N12_061918</name>
</gene>
<comment type="caution">
    <text evidence="2">The sequence shown here is derived from an EMBL/GenBank/DDBJ whole genome shotgun (WGS) entry which is preliminary data.</text>
</comment>
<reference evidence="2 3" key="1">
    <citation type="journal article" date="2024" name="G3 (Bethesda)">
        <title>Genome assembly of Hibiscus sabdariffa L. provides insights into metabolisms of medicinal natural products.</title>
        <authorList>
            <person name="Kim T."/>
        </authorList>
    </citation>
    <scope>NUCLEOTIDE SEQUENCE [LARGE SCALE GENOMIC DNA]</scope>
    <source>
        <strain evidence="2">TK-2024</strain>
        <tissue evidence="2">Old leaves</tissue>
    </source>
</reference>
<evidence type="ECO:0000313" key="3">
    <source>
        <dbReference type="Proteomes" id="UP001472677"/>
    </source>
</evidence>
<proteinExistence type="predicted"/>
<dbReference type="EMBL" id="JBBPBM010000021">
    <property type="protein sequence ID" value="KAK8549018.1"/>
    <property type="molecule type" value="Genomic_DNA"/>
</dbReference>
<sequence>MVDLHFGKDSEKGGEKSGECSAQNRKGLKFVQGHVDEESLSDNSVELEDFNVVFNDKCIGVGATTFEEGRSVGEMDNIGCREVLKPIHSIPEDQIHANNQEDIQLFASGNVKPSWAQVVRGSSNEGNIEKSFMVEGDFLGQHDKSAIGEPGYVGVNENVAGKIDTYGCSRVAEDLNLLGLKVLELATTVLLEGGSNVEAVEDLELDKVGEKLSWEARVDALNGAFPSGEIECRVGRNEGCLDPMTNGDEEVVVREMALLEEARMANKTF</sequence>
<feature type="compositionally biased region" description="Basic and acidic residues" evidence="1">
    <location>
        <begin position="1"/>
        <end position="18"/>
    </location>
</feature>
<organism evidence="2 3">
    <name type="scientific">Hibiscus sabdariffa</name>
    <name type="common">roselle</name>
    <dbReference type="NCBI Taxonomy" id="183260"/>
    <lineage>
        <taxon>Eukaryota</taxon>
        <taxon>Viridiplantae</taxon>
        <taxon>Streptophyta</taxon>
        <taxon>Embryophyta</taxon>
        <taxon>Tracheophyta</taxon>
        <taxon>Spermatophyta</taxon>
        <taxon>Magnoliopsida</taxon>
        <taxon>eudicotyledons</taxon>
        <taxon>Gunneridae</taxon>
        <taxon>Pentapetalae</taxon>
        <taxon>rosids</taxon>
        <taxon>malvids</taxon>
        <taxon>Malvales</taxon>
        <taxon>Malvaceae</taxon>
        <taxon>Malvoideae</taxon>
        <taxon>Hibiscus</taxon>
    </lineage>
</organism>
<dbReference type="Proteomes" id="UP001472677">
    <property type="component" value="Unassembled WGS sequence"/>
</dbReference>
<evidence type="ECO:0000313" key="2">
    <source>
        <dbReference type="EMBL" id="KAK8549018.1"/>
    </source>
</evidence>
<feature type="region of interest" description="Disordered" evidence="1">
    <location>
        <begin position="1"/>
        <end position="21"/>
    </location>
</feature>
<keyword evidence="3" id="KW-1185">Reference proteome</keyword>
<name>A0ABR2DYG7_9ROSI</name>
<evidence type="ECO:0000256" key="1">
    <source>
        <dbReference type="SAM" id="MobiDB-lite"/>
    </source>
</evidence>
<accession>A0ABR2DYG7</accession>
<protein>
    <submittedName>
        <fullName evidence="2">Uncharacterized protein</fullName>
    </submittedName>
</protein>